<dbReference type="VEuPathDB" id="TriTrypDB:Tc_MARK_868"/>
<sequence length="402" mass="45786">MPHTAEHGTEEVDMKAEKREKLRKGLQALFAAKNTCVHKDSDEESAEEDPLSGGQGSRECHTTPEAALTVDTKSKIIEINNVRLFSLDEVELEKFTDCISLSLRKNLIHELSPFPEDLAARLEELDLFDNKIRKLRDFFSTIRCMGESTLKENVTGAFGHLTKLDLSYNQIRNIGGLEPLASTLRELYLVENKIKEIKNLDSLLNLELLELGGNRIREIGPGLAKLTKLKQLWLGKNKIASIGTSLQTLVSLEILSLQANRLTSIEPDNFLGPDANPHLRELYLSENGLKCIQNLGHLPMVQLIDFSFNPISVINEDVINPRNMPQLIEFWLTDGKIEKWDELGKLSGFKNTLRTVYLERNPIEEDKRYRDKVYMQLPFLEQIDSWPIVNKGDLEADRKRRA</sequence>
<dbReference type="Pfam" id="PF13855">
    <property type="entry name" value="LRR_8"/>
    <property type="match status" value="1"/>
</dbReference>
<dbReference type="EMBL" id="PRFA01000029">
    <property type="protein sequence ID" value="PWU93852.1"/>
    <property type="molecule type" value="Genomic_DNA"/>
</dbReference>
<reference evidence="4 5" key="1">
    <citation type="journal article" date="2018" name="Microb. Genom.">
        <title>Expanding an expanded genome: long-read sequencing of Trypanosoma cruzi.</title>
        <authorList>
            <person name="Berna L."/>
            <person name="Rodriguez M."/>
            <person name="Chiribao M.L."/>
            <person name="Parodi-Talice A."/>
            <person name="Pita S."/>
            <person name="Rijo G."/>
            <person name="Alvarez-Valin F."/>
            <person name="Robello C."/>
        </authorList>
    </citation>
    <scope>NUCLEOTIDE SEQUENCE [LARGE SCALE GENOMIC DNA]</scope>
    <source>
        <strain evidence="4 5">Dm28c</strain>
    </source>
</reference>
<dbReference type="Proteomes" id="UP000246121">
    <property type="component" value="Unassembled WGS sequence"/>
</dbReference>
<evidence type="ECO:0008006" key="6">
    <source>
        <dbReference type="Google" id="ProtNLM"/>
    </source>
</evidence>
<dbReference type="PROSITE" id="PS51450">
    <property type="entry name" value="LRR"/>
    <property type="match status" value="7"/>
</dbReference>
<comment type="caution">
    <text evidence="4">The sequence shown here is derived from an EMBL/GenBank/DDBJ whole genome shotgun (WGS) entry which is preliminary data.</text>
</comment>
<dbReference type="VEuPathDB" id="TriTrypDB:TCSYLVIO_002097"/>
<dbReference type="Pfam" id="PF13516">
    <property type="entry name" value="LRR_6"/>
    <property type="match status" value="2"/>
</dbReference>
<gene>
    <name evidence="4" type="ORF">C4B63_29g174</name>
</gene>
<keyword evidence="2" id="KW-0677">Repeat</keyword>
<proteinExistence type="predicted"/>
<evidence type="ECO:0000313" key="4">
    <source>
        <dbReference type="EMBL" id="PWU93852.1"/>
    </source>
</evidence>
<dbReference type="InterPro" id="IPR003591">
    <property type="entry name" value="Leu-rich_rpt_typical-subtyp"/>
</dbReference>
<dbReference type="InterPro" id="IPR032675">
    <property type="entry name" value="LRR_dom_sf"/>
</dbReference>
<evidence type="ECO:0000256" key="2">
    <source>
        <dbReference type="ARBA" id="ARBA00022737"/>
    </source>
</evidence>
<dbReference type="VEuPathDB" id="TriTrypDB:C3747_36g158"/>
<evidence type="ECO:0000313" key="5">
    <source>
        <dbReference type="Proteomes" id="UP000246121"/>
    </source>
</evidence>
<organism evidence="4 5">
    <name type="scientific">Trypanosoma cruzi</name>
    <dbReference type="NCBI Taxonomy" id="5693"/>
    <lineage>
        <taxon>Eukaryota</taxon>
        <taxon>Discoba</taxon>
        <taxon>Euglenozoa</taxon>
        <taxon>Kinetoplastea</taxon>
        <taxon>Metakinetoplastina</taxon>
        <taxon>Trypanosomatida</taxon>
        <taxon>Trypanosomatidae</taxon>
        <taxon>Trypanosoma</taxon>
        <taxon>Schizotrypanum</taxon>
    </lineage>
</organism>
<dbReference type="GO" id="GO:0005737">
    <property type="term" value="C:cytoplasm"/>
    <property type="evidence" value="ECO:0007669"/>
    <property type="project" value="TreeGrafter"/>
</dbReference>
<dbReference type="SMART" id="SM00365">
    <property type="entry name" value="LRR_SD22"/>
    <property type="match status" value="7"/>
</dbReference>
<evidence type="ECO:0000256" key="3">
    <source>
        <dbReference type="SAM" id="MobiDB-lite"/>
    </source>
</evidence>
<dbReference type="VEuPathDB" id="TriTrypDB:TcCL_NonESM03745"/>
<dbReference type="VEuPathDB" id="TriTrypDB:TcBrA4_0043110"/>
<dbReference type="VEuPathDB" id="TriTrypDB:TcG_08106"/>
<dbReference type="PANTHER" id="PTHR15454:SF56">
    <property type="entry name" value="PROTEIN PHOSPHATASE 1 REGULATORY SUBUNIT 7-RELATED"/>
    <property type="match status" value="1"/>
</dbReference>
<dbReference type="VEuPathDB" id="TriTrypDB:TcCLB.507867.60"/>
<dbReference type="SMART" id="SM00369">
    <property type="entry name" value="LRR_TYP"/>
    <property type="match status" value="5"/>
</dbReference>
<dbReference type="VEuPathDB" id="TriTrypDB:BCY84_05121"/>
<dbReference type="AlphaFoldDB" id="A0A2V2VE45"/>
<accession>A0A2V2VE45</accession>
<protein>
    <recommendedName>
        <fullName evidence="6">Protein phosphatase 1, regulatory subunit</fullName>
    </recommendedName>
</protein>
<dbReference type="InterPro" id="IPR001611">
    <property type="entry name" value="Leu-rich_rpt"/>
</dbReference>
<dbReference type="VEuPathDB" id="TriTrypDB:TcCLB.510629.420"/>
<name>A0A2V2VE45_TRYCR</name>
<dbReference type="VEuPathDB" id="TriTrypDB:ECC02_007257"/>
<dbReference type="PANTHER" id="PTHR15454">
    <property type="entry name" value="NISCHARIN RELATED"/>
    <property type="match status" value="1"/>
</dbReference>
<dbReference type="Gene3D" id="3.80.10.10">
    <property type="entry name" value="Ribonuclease Inhibitor"/>
    <property type="match status" value="2"/>
</dbReference>
<evidence type="ECO:0000256" key="1">
    <source>
        <dbReference type="ARBA" id="ARBA00022614"/>
    </source>
</evidence>
<feature type="region of interest" description="Disordered" evidence="3">
    <location>
        <begin position="37"/>
        <end position="64"/>
    </location>
</feature>
<dbReference type="SUPFAM" id="SSF52058">
    <property type="entry name" value="L domain-like"/>
    <property type="match status" value="1"/>
</dbReference>
<keyword evidence="1" id="KW-0433">Leucine-rich repeat</keyword>
<dbReference type="VEuPathDB" id="TriTrypDB:TCDM_08658"/>
<dbReference type="VEuPathDB" id="TriTrypDB:C4B63_29g174"/>